<dbReference type="CDD" id="cd04301">
    <property type="entry name" value="NAT_SF"/>
    <property type="match status" value="1"/>
</dbReference>
<sequence length="325" mass="37972">MDFFDKAGIMTIGTRFRMLNEKMTEDANKIYPMYNVDMKPKWFPVFYIVSKEGEKSITEIANQIGHSHPSVSKIVREMINHKVLSEKKDKNDGRKNNIRLTAKGKQIADRIEDQYADVKKAVAKILDQSKFNMWYAIEEFEMLLEQKSLLQRVKEEKKYREAKKIQIVPYDPKYNESFKRLNQEWIETYFEMEEADHKALDNPEKYIIDKGGKILFALYENEPVGVCALIKMENHEYDFELAKMAVLPKMKGKGIGYLLGKSVIEEAKSLGAQKLYLESNTILKPAIQLYKKLGFQKVIGFFTPYARCNIQMGLEIKKNIDINYR</sequence>
<dbReference type="SUPFAM" id="SSF46785">
    <property type="entry name" value="Winged helix' DNA-binding domain"/>
    <property type="match status" value="1"/>
</dbReference>
<dbReference type="Gene3D" id="3.40.630.30">
    <property type="match status" value="1"/>
</dbReference>
<reference evidence="3 4" key="1">
    <citation type="submission" date="2019-06" db="EMBL/GenBank/DDBJ databases">
        <authorList>
            <person name="Meng X."/>
        </authorList>
    </citation>
    <scope>NUCLEOTIDE SEQUENCE [LARGE SCALE GENOMIC DNA]</scope>
    <source>
        <strain evidence="3 4">M625</strain>
    </source>
</reference>
<feature type="domain" description="HTH marR-type" evidence="1">
    <location>
        <begin position="9"/>
        <end position="149"/>
    </location>
</feature>
<dbReference type="InterPro" id="IPR000835">
    <property type="entry name" value="HTH_MarR-typ"/>
</dbReference>
<dbReference type="Proteomes" id="UP000315540">
    <property type="component" value="Unassembled WGS sequence"/>
</dbReference>
<dbReference type="PANTHER" id="PTHR43305:SF1">
    <property type="entry name" value="FAMILY N-ACETYLTRANSFERASE, PUTATIVE (AFU_ORTHOLOGUE AFUA_2G01380)-RELATED"/>
    <property type="match status" value="1"/>
</dbReference>
<dbReference type="Gene3D" id="1.10.10.10">
    <property type="entry name" value="Winged helix-like DNA-binding domain superfamily/Winged helix DNA-binding domain"/>
    <property type="match status" value="1"/>
</dbReference>
<dbReference type="PANTHER" id="PTHR43305">
    <property type="entry name" value="FAMILY N-ACETYLTRANSFERASE, PUTATIVE (AFU_ORTHOLOGUE AFUA_2G01380)-RELATED"/>
    <property type="match status" value="1"/>
</dbReference>
<dbReference type="Pfam" id="PF00583">
    <property type="entry name" value="Acetyltransf_1"/>
    <property type="match status" value="1"/>
</dbReference>
<evidence type="ECO:0000259" key="2">
    <source>
        <dbReference type="PROSITE" id="PS51186"/>
    </source>
</evidence>
<dbReference type="InterPro" id="IPR000182">
    <property type="entry name" value="GNAT_dom"/>
</dbReference>
<dbReference type="InterPro" id="IPR052777">
    <property type="entry name" value="Acetyltransferase_Enz"/>
</dbReference>
<name>A0A504J9K4_9FLAO</name>
<dbReference type="GO" id="GO:0016747">
    <property type="term" value="F:acyltransferase activity, transferring groups other than amino-acyl groups"/>
    <property type="evidence" value="ECO:0007669"/>
    <property type="project" value="InterPro"/>
</dbReference>
<dbReference type="InterPro" id="IPR036388">
    <property type="entry name" value="WH-like_DNA-bd_sf"/>
</dbReference>
<dbReference type="RefSeq" id="WP_140596234.1">
    <property type="nucleotide sequence ID" value="NZ_VFWZ01000008.1"/>
</dbReference>
<proteinExistence type="predicted"/>
<dbReference type="Pfam" id="PF12802">
    <property type="entry name" value="MarR_2"/>
    <property type="match status" value="1"/>
</dbReference>
<accession>A0A504J9K4</accession>
<keyword evidence="4" id="KW-1185">Reference proteome</keyword>
<dbReference type="GO" id="GO:0003700">
    <property type="term" value="F:DNA-binding transcription factor activity"/>
    <property type="evidence" value="ECO:0007669"/>
    <property type="project" value="InterPro"/>
</dbReference>
<dbReference type="PROSITE" id="PS50995">
    <property type="entry name" value="HTH_MARR_2"/>
    <property type="match status" value="1"/>
</dbReference>
<comment type="caution">
    <text evidence="3">The sequence shown here is derived from an EMBL/GenBank/DDBJ whole genome shotgun (WGS) entry which is preliminary data.</text>
</comment>
<evidence type="ECO:0000259" key="1">
    <source>
        <dbReference type="PROSITE" id="PS50995"/>
    </source>
</evidence>
<evidence type="ECO:0000313" key="4">
    <source>
        <dbReference type="Proteomes" id="UP000315540"/>
    </source>
</evidence>
<dbReference type="PROSITE" id="PS51186">
    <property type="entry name" value="GNAT"/>
    <property type="match status" value="1"/>
</dbReference>
<dbReference type="EMBL" id="VFWZ01000008">
    <property type="protein sequence ID" value="TPN82861.1"/>
    <property type="molecule type" value="Genomic_DNA"/>
</dbReference>
<feature type="domain" description="N-acetyltransferase" evidence="2">
    <location>
        <begin position="165"/>
        <end position="317"/>
    </location>
</feature>
<evidence type="ECO:0000313" key="3">
    <source>
        <dbReference type="EMBL" id="TPN82861.1"/>
    </source>
</evidence>
<protein>
    <submittedName>
        <fullName evidence="3">MarR family transcriptional regulator</fullName>
    </submittedName>
</protein>
<gene>
    <name evidence="3" type="ORF">FHK87_20765</name>
</gene>
<dbReference type="OrthoDB" id="1431064at2"/>
<dbReference type="AlphaFoldDB" id="A0A504J9K4"/>
<dbReference type="InterPro" id="IPR036390">
    <property type="entry name" value="WH_DNA-bd_sf"/>
</dbReference>
<organism evidence="3 4">
    <name type="scientific">Aquimarina algicola</name>
    <dbReference type="NCBI Taxonomy" id="2589995"/>
    <lineage>
        <taxon>Bacteria</taxon>
        <taxon>Pseudomonadati</taxon>
        <taxon>Bacteroidota</taxon>
        <taxon>Flavobacteriia</taxon>
        <taxon>Flavobacteriales</taxon>
        <taxon>Flavobacteriaceae</taxon>
        <taxon>Aquimarina</taxon>
    </lineage>
</organism>
<dbReference type="InterPro" id="IPR016181">
    <property type="entry name" value="Acyl_CoA_acyltransferase"/>
</dbReference>
<dbReference type="SUPFAM" id="SSF55729">
    <property type="entry name" value="Acyl-CoA N-acyltransferases (Nat)"/>
    <property type="match status" value="1"/>
</dbReference>